<dbReference type="OrthoDB" id="2121828at2759"/>
<accession>A0A367KL40</accession>
<dbReference type="STRING" id="4846.A0A367KL40"/>
<keyword evidence="10" id="KW-1185">Reference proteome</keyword>
<comment type="similarity">
    <text evidence="1">Belongs to the multicopper oxidase family.</text>
</comment>
<dbReference type="InterPro" id="IPR045087">
    <property type="entry name" value="Cu-oxidase_fam"/>
</dbReference>
<dbReference type="InterPro" id="IPR008972">
    <property type="entry name" value="Cupredoxin"/>
</dbReference>
<feature type="chain" id="PRO_5016933767" description="L-ascorbate oxidase" evidence="5">
    <location>
        <begin position="18"/>
        <end position="566"/>
    </location>
</feature>
<organism evidence="9 10">
    <name type="scientific">Rhizopus stolonifer</name>
    <name type="common">Rhizopus nigricans</name>
    <dbReference type="NCBI Taxonomy" id="4846"/>
    <lineage>
        <taxon>Eukaryota</taxon>
        <taxon>Fungi</taxon>
        <taxon>Fungi incertae sedis</taxon>
        <taxon>Mucoromycota</taxon>
        <taxon>Mucoromycotina</taxon>
        <taxon>Mucoromycetes</taxon>
        <taxon>Mucorales</taxon>
        <taxon>Mucorineae</taxon>
        <taxon>Rhizopodaceae</taxon>
        <taxon>Rhizopus</taxon>
    </lineage>
</organism>
<evidence type="ECO:0008006" key="11">
    <source>
        <dbReference type="Google" id="ProtNLM"/>
    </source>
</evidence>
<dbReference type="InterPro" id="IPR011707">
    <property type="entry name" value="Cu-oxidase-like_N"/>
</dbReference>
<proteinExistence type="inferred from homology"/>
<evidence type="ECO:0000313" key="10">
    <source>
        <dbReference type="Proteomes" id="UP000253551"/>
    </source>
</evidence>
<dbReference type="Gene3D" id="2.60.40.420">
    <property type="entry name" value="Cupredoxins - blue copper proteins"/>
    <property type="match status" value="3"/>
</dbReference>
<feature type="domain" description="Plastocyanin-like" evidence="8">
    <location>
        <begin position="36"/>
        <end position="148"/>
    </location>
</feature>
<dbReference type="CDD" id="cd04206">
    <property type="entry name" value="CuRO_1_LCC_like"/>
    <property type="match status" value="1"/>
</dbReference>
<dbReference type="AlphaFoldDB" id="A0A367KL40"/>
<evidence type="ECO:0000259" key="8">
    <source>
        <dbReference type="Pfam" id="PF07732"/>
    </source>
</evidence>
<evidence type="ECO:0000256" key="4">
    <source>
        <dbReference type="ARBA" id="ARBA00023008"/>
    </source>
</evidence>
<dbReference type="PANTHER" id="PTHR11709:SF394">
    <property type="entry name" value="FI03373P-RELATED"/>
    <property type="match status" value="1"/>
</dbReference>
<evidence type="ECO:0000256" key="2">
    <source>
        <dbReference type="ARBA" id="ARBA00022723"/>
    </source>
</evidence>
<dbReference type="CDD" id="cd04207">
    <property type="entry name" value="CuRO_3_LCC_like"/>
    <property type="match status" value="1"/>
</dbReference>
<feature type="domain" description="Plastocyanin-like" evidence="6">
    <location>
        <begin position="165"/>
        <end position="320"/>
    </location>
</feature>
<dbReference type="CDD" id="cd04205">
    <property type="entry name" value="CuRO_2_LCC_like"/>
    <property type="match status" value="1"/>
</dbReference>
<dbReference type="SUPFAM" id="SSF49503">
    <property type="entry name" value="Cupredoxins"/>
    <property type="match status" value="3"/>
</dbReference>
<reference evidence="9 10" key="1">
    <citation type="journal article" date="2018" name="G3 (Bethesda)">
        <title>Phylogenetic and Phylogenomic Definition of Rhizopus Species.</title>
        <authorList>
            <person name="Gryganskyi A.P."/>
            <person name="Golan J."/>
            <person name="Dolatabadi S."/>
            <person name="Mondo S."/>
            <person name="Robb S."/>
            <person name="Idnurm A."/>
            <person name="Muszewska A."/>
            <person name="Steczkiewicz K."/>
            <person name="Masonjones S."/>
            <person name="Liao H.L."/>
            <person name="Gajdeczka M.T."/>
            <person name="Anike F."/>
            <person name="Vuek A."/>
            <person name="Anishchenko I.M."/>
            <person name="Voigt K."/>
            <person name="de Hoog G.S."/>
            <person name="Smith M.E."/>
            <person name="Heitman J."/>
            <person name="Vilgalys R."/>
            <person name="Stajich J.E."/>
        </authorList>
    </citation>
    <scope>NUCLEOTIDE SEQUENCE [LARGE SCALE GENOMIC DNA]</scope>
    <source>
        <strain evidence="9 10">LSU 92-RS-03</strain>
    </source>
</reference>
<dbReference type="InterPro" id="IPR011706">
    <property type="entry name" value="Cu-oxidase_C"/>
</dbReference>
<dbReference type="InterPro" id="IPR001117">
    <property type="entry name" value="Cu-oxidase_2nd"/>
</dbReference>
<dbReference type="GO" id="GO:0016491">
    <property type="term" value="F:oxidoreductase activity"/>
    <property type="evidence" value="ECO:0007669"/>
    <property type="project" value="UniProtKB-KW"/>
</dbReference>
<keyword evidence="2" id="KW-0479">Metal-binding</keyword>
<feature type="domain" description="Plastocyanin-like" evidence="7">
    <location>
        <begin position="432"/>
        <end position="551"/>
    </location>
</feature>
<evidence type="ECO:0000259" key="7">
    <source>
        <dbReference type="Pfam" id="PF07731"/>
    </source>
</evidence>
<comment type="caution">
    <text evidence="9">The sequence shown here is derived from an EMBL/GenBank/DDBJ whole genome shotgun (WGS) entry which is preliminary data.</text>
</comment>
<feature type="signal peptide" evidence="5">
    <location>
        <begin position="1"/>
        <end position="17"/>
    </location>
</feature>
<dbReference type="GO" id="GO:0005507">
    <property type="term" value="F:copper ion binding"/>
    <property type="evidence" value="ECO:0007669"/>
    <property type="project" value="InterPro"/>
</dbReference>
<dbReference type="EMBL" id="PJQM01001198">
    <property type="protein sequence ID" value="RCI02954.1"/>
    <property type="molecule type" value="Genomic_DNA"/>
</dbReference>
<dbReference type="Pfam" id="PF07732">
    <property type="entry name" value="Cu-oxidase_3"/>
    <property type="match status" value="1"/>
</dbReference>
<dbReference type="PANTHER" id="PTHR11709">
    <property type="entry name" value="MULTI-COPPER OXIDASE"/>
    <property type="match status" value="1"/>
</dbReference>
<keyword evidence="5" id="KW-0732">Signal</keyword>
<dbReference type="Proteomes" id="UP000253551">
    <property type="component" value="Unassembled WGS sequence"/>
</dbReference>
<protein>
    <recommendedName>
        <fullName evidence="11">L-ascorbate oxidase</fullName>
    </recommendedName>
</protein>
<keyword evidence="3" id="KW-0560">Oxidoreductase</keyword>
<sequence>MLSIILLLALLVQICTAHDSTRVRKFELTIKSALLNPDCSNQSYAGLVINDQYPGPALHLVKNDIVQIKIRNDVGNNVSSSVHFHGIRQINTNNADGVAAITQLAVAPGEEYVQTFQVIDQSGTFYYHAHVGVQDDTIQGPFVVHDSEEALQKETHSGPYPYDGEFILQWAEWWHQSIYNREAYYLSPSFTADGGPDSVLLNGQSVYHKMETIPKDCKGFTYFDVEPNKTYRLRIIGAVTYRVLGMFVKQHNMTLIELDGEYVQPYDLDSLELHAGQRMSVLIHTGNYSAGTTFPIVTDYRWRSSNAGYTQSGYGFLRYVDPKQKTEAITILNKPLNQDLPALNATKLNVPSWVLPQVKPHAPGNPAILNGEAHHTIVLDMKEVIMPDNTTRFILNNRPYNPNRWGNATASLYDFVTSDPDPGVLYPDGGSRKHHTYPVGLNQIVDFVFQSHFLPTKPDLCVAHPWHTHGYSHYLIAEGSGDYVHERDKDIRTYTDPLYKDVSIAYPRIQEGAVGCGWTKVRIFTDNPGVWAIHCHITAHMLQGKVTVLEVAGDLIGSTRRTFNLD</sequence>
<keyword evidence="4" id="KW-0186">Copper</keyword>
<evidence type="ECO:0000259" key="6">
    <source>
        <dbReference type="Pfam" id="PF00394"/>
    </source>
</evidence>
<name>A0A367KL40_RHIST</name>
<evidence type="ECO:0000256" key="5">
    <source>
        <dbReference type="SAM" id="SignalP"/>
    </source>
</evidence>
<dbReference type="Pfam" id="PF07731">
    <property type="entry name" value="Cu-oxidase_2"/>
    <property type="match status" value="1"/>
</dbReference>
<evidence type="ECO:0000256" key="3">
    <source>
        <dbReference type="ARBA" id="ARBA00023002"/>
    </source>
</evidence>
<gene>
    <name evidence="9" type="ORF">CU098_003052</name>
</gene>
<evidence type="ECO:0000313" key="9">
    <source>
        <dbReference type="EMBL" id="RCI02954.1"/>
    </source>
</evidence>
<evidence type="ECO:0000256" key="1">
    <source>
        <dbReference type="ARBA" id="ARBA00010609"/>
    </source>
</evidence>
<dbReference type="Pfam" id="PF00394">
    <property type="entry name" value="Cu-oxidase"/>
    <property type="match status" value="1"/>
</dbReference>